<dbReference type="GO" id="GO:0005739">
    <property type="term" value="C:mitochondrion"/>
    <property type="evidence" value="ECO:0007669"/>
    <property type="project" value="TreeGrafter"/>
</dbReference>
<dbReference type="EMBL" id="LIAE01010630">
    <property type="protein sequence ID" value="PAV57659.1"/>
    <property type="molecule type" value="Genomic_DNA"/>
</dbReference>
<evidence type="ECO:0000256" key="1">
    <source>
        <dbReference type="ARBA" id="ARBA00022603"/>
    </source>
</evidence>
<name>A0A2A2J7R0_9BILA</name>
<dbReference type="InterPro" id="IPR038459">
    <property type="entry name" value="MT_TRM10-typ_sf"/>
</dbReference>
<sequence>MLRYAKILRNLHNCVPSCSSYAQMQPSRRLSTANESPSGDQLDYTHFLVDPGTVKIEDLKPTEEFVKGLDGKLLHKFEQALAELELFVAFGSMVPSSISDFEWKRCLSTDTLEARIDFWEYLAKRQASKAHRLHVLGKERTIQNQIKQMHEHEQRRIYEAGGMGYGPDAYEPFLNPLRDSSMDVILSSARLANSMILKNPRIIIDMRPFATAKERDIIKIAISFRNVIGGNFHSMNPLPLSIAGMPRTPQTKEFLEKRVNVFGSRYEHLKIFPDISDLPPEQLGDFKQEDIAYISPHAKELIDGPLDRKAYVILGCPDENLDSLALSRKSGIDCYCLPIKKYFIWRKGSVKPHPHYVANVLREVNVHGDWKLAIRNTFPEFHFKPPEESTLSKISYWRARTRERHQLTGLIEQTLEKKFNDKKRRGLR</sequence>
<dbReference type="PANTHER" id="PTHR13563:SF5">
    <property type="entry name" value="TRNA METHYLTRANSFERASE 10 HOMOLOG C"/>
    <property type="match status" value="1"/>
</dbReference>
<dbReference type="STRING" id="2018661.A0A2A2J7R0"/>
<evidence type="ECO:0000256" key="3">
    <source>
        <dbReference type="ARBA" id="ARBA00022691"/>
    </source>
</evidence>
<dbReference type="Gene3D" id="3.40.1280.30">
    <property type="match status" value="1"/>
</dbReference>
<evidence type="ECO:0000313" key="6">
    <source>
        <dbReference type="Proteomes" id="UP000218231"/>
    </source>
</evidence>
<proteinExistence type="predicted"/>
<keyword evidence="1" id="KW-0489">Methyltransferase</keyword>
<reference evidence="5 6" key="1">
    <citation type="journal article" date="2017" name="Curr. Biol.">
        <title>Genome architecture and evolution of a unichromosomal asexual nematode.</title>
        <authorList>
            <person name="Fradin H."/>
            <person name="Zegar C."/>
            <person name="Gutwein M."/>
            <person name="Lucas J."/>
            <person name="Kovtun M."/>
            <person name="Corcoran D."/>
            <person name="Baugh L.R."/>
            <person name="Kiontke K."/>
            <person name="Gunsalus K."/>
            <person name="Fitch D.H."/>
            <person name="Piano F."/>
        </authorList>
    </citation>
    <scope>NUCLEOTIDE SEQUENCE [LARGE SCALE GENOMIC DNA]</scope>
    <source>
        <strain evidence="5">PF1309</strain>
    </source>
</reference>
<dbReference type="GO" id="GO:0032259">
    <property type="term" value="P:methylation"/>
    <property type="evidence" value="ECO:0007669"/>
    <property type="project" value="UniProtKB-KW"/>
</dbReference>
<dbReference type="GO" id="GO:0008168">
    <property type="term" value="F:methyltransferase activity"/>
    <property type="evidence" value="ECO:0007669"/>
    <property type="project" value="UniProtKB-KW"/>
</dbReference>
<keyword evidence="2" id="KW-0808">Transferase</keyword>
<dbReference type="InterPro" id="IPR007356">
    <property type="entry name" value="tRNA_m1G_MeTrfase_euk"/>
</dbReference>
<dbReference type="GO" id="GO:0000049">
    <property type="term" value="F:tRNA binding"/>
    <property type="evidence" value="ECO:0007669"/>
    <property type="project" value="TreeGrafter"/>
</dbReference>
<evidence type="ECO:0000313" key="5">
    <source>
        <dbReference type="EMBL" id="PAV57659.1"/>
    </source>
</evidence>
<dbReference type="AlphaFoldDB" id="A0A2A2J7R0"/>
<organism evidence="5 6">
    <name type="scientific">Diploscapter pachys</name>
    <dbReference type="NCBI Taxonomy" id="2018661"/>
    <lineage>
        <taxon>Eukaryota</taxon>
        <taxon>Metazoa</taxon>
        <taxon>Ecdysozoa</taxon>
        <taxon>Nematoda</taxon>
        <taxon>Chromadorea</taxon>
        <taxon>Rhabditida</taxon>
        <taxon>Rhabditina</taxon>
        <taxon>Rhabditomorpha</taxon>
        <taxon>Rhabditoidea</taxon>
        <taxon>Rhabditidae</taxon>
        <taxon>Diploscapter</taxon>
    </lineage>
</organism>
<feature type="domain" description="SAM-dependent MTase TRM10-type" evidence="4">
    <location>
        <begin position="187"/>
        <end position="385"/>
    </location>
</feature>
<evidence type="ECO:0000256" key="2">
    <source>
        <dbReference type="ARBA" id="ARBA00022679"/>
    </source>
</evidence>
<dbReference type="PANTHER" id="PTHR13563">
    <property type="entry name" value="TRNA (GUANINE-9-) METHYLTRANSFERASE"/>
    <property type="match status" value="1"/>
</dbReference>
<accession>A0A2A2J7R0</accession>
<keyword evidence="6" id="KW-1185">Reference proteome</keyword>
<gene>
    <name evidence="5" type="ORF">WR25_23299</name>
</gene>
<evidence type="ECO:0000259" key="4">
    <source>
        <dbReference type="PROSITE" id="PS51675"/>
    </source>
</evidence>
<dbReference type="PROSITE" id="PS51675">
    <property type="entry name" value="SAM_MT_TRM10"/>
    <property type="match status" value="1"/>
</dbReference>
<keyword evidence="3" id="KW-0949">S-adenosyl-L-methionine</keyword>
<dbReference type="GO" id="GO:0070131">
    <property type="term" value="P:positive regulation of mitochondrial translation"/>
    <property type="evidence" value="ECO:0007669"/>
    <property type="project" value="TreeGrafter"/>
</dbReference>
<dbReference type="GO" id="GO:0097745">
    <property type="term" value="P:mitochondrial tRNA 5'-end processing"/>
    <property type="evidence" value="ECO:0007669"/>
    <property type="project" value="TreeGrafter"/>
</dbReference>
<dbReference type="GO" id="GO:0005654">
    <property type="term" value="C:nucleoplasm"/>
    <property type="evidence" value="ECO:0007669"/>
    <property type="project" value="TreeGrafter"/>
</dbReference>
<dbReference type="OrthoDB" id="9976048at2759"/>
<dbReference type="InterPro" id="IPR028564">
    <property type="entry name" value="MT_TRM10-typ"/>
</dbReference>
<comment type="caution">
    <text evidence="5">The sequence shown here is derived from an EMBL/GenBank/DDBJ whole genome shotgun (WGS) entry which is preliminary data.</text>
</comment>
<protein>
    <recommendedName>
        <fullName evidence="4">SAM-dependent MTase TRM10-type domain-containing protein</fullName>
    </recommendedName>
</protein>
<dbReference type="Proteomes" id="UP000218231">
    <property type="component" value="Unassembled WGS sequence"/>
</dbReference>